<sequence>MPLFYKPGSESYYSSTPPAIPSPGNNSWLGDVLHSDAPEDKILSAGFYKQGPGEALVYEYTYEEMKVNMEVHGKFTVSDETGKTVEVTPGSTFYFPKGCTITFKVEGTDEVPEEEAYALNWFCGLRPADGA</sequence>
<name>A0A099P5V5_PICKU</name>
<reference evidence="5" key="4">
    <citation type="submission" date="2017-01" db="EMBL/GenBank/DDBJ databases">
        <authorList>
            <person name="Mah S.A."/>
            <person name="Swanson W.J."/>
            <person name="Moy G.W."/>
            <person name="Vacquier V.D."/>
        </authorList>
    </citation>
    <scope>NUCLEOTIDE SEQUENCE [LARGE SCALE GENOMIC DNA]</scope>
    <source>
        <strain evidence="5">129</strain>
    </source>
</reference>
<evidence type="ECO:0000256" key="1">
    <source>
        <dbReference type="SAM" id="MobiDB-lite"/>
    </source>
</evidence>
<protein>
    <recommendedName>
        <fullName evidence="2">(S)-ureidoglycine aminohydrolase cupin domain-containing protein</fullName>
    </recommendedName>
</protein>
<dbReference type="HOGENOM" id="CLU_141740_0_0_1"/>
<reference evidence="4" key="2">
    <citation type="submission" date="2014-08" db="EMBL/GenBank/DDBJ databases">
        <title>Exploiting Issatchenkia orientalis SD108 for Succinic Acid Production.</title>
        <authorList>
            <person name="Xiao H."/>
            <person name="Shao Z."/>
            <person name="Jiang Y."/>
            <person name="Dole S."/>
            <person name="Zhao H."/>
        </authorList>
    </citation>
    <scope>NUCLEOTIDE SEQUENCE [LARGE SCALE GENOMIC DNA]</scope>
    <source>
        <strain evidence="4">SD108</strain>
    </source>
</reference>
<reference evidence="3 10" key="6">
    <citation type="submission" date="2018-06" db="EMBL/GenBank/DDBJ databases">
        <title>Population genomics shows no distinction between pathogenic Candida krusei and environmental Pichia kudriavzevii: One species, four names.</title>
        <authorList>
            <person name="Douglass A.P."/>
            <person name="Offei B."/>
            <person name="Braun-Galleani S."/>
            <person name="Coughlan A.Y."/>
            <person name="Martos A."/>
            <person name="Ortiz-Merino R.A."/>
            <person name="Byrne K.P."/>
            <person name="Wolfe K.H."/>
        </authorList>
    </citation>
    <scope>NUCLEOTIDE SEQUENCE [LARGE SCALE GENOMIC DNA]</scope>
    <source>
        <strain evidence="3 10">CBS573</strain>
    </source>
</reference>
<evidence type="ECO:0000313" key="10">
    <source>
        <dbReference type="Proteomes" id="UP000249293"/>
    </source>
</evidence>
<dbReference type="InterPro" id="IPR014710">
    <property type="entry name" value="RmlC-like_jellyroll"/>
</dbReference>
<evidence type="ECO:0000313" key="8">
    <source>
        <dbReference type="Proteomes" id="UP000189274"/>
    </source>
</evidence>
<feature type="domain" description="(S)-ureidoglycine aminohydrolase cupin" evidence="2">
    <location>
        <begin position="44"/>
        <end position="106"/>
    </location>
</feature>
<dbReference type="Proteomes" id="UP000195871">
    <property type="component" value="Unassembled WGS sequence"/>
</dbReference>
<dbReference type="PANTHER" id="PTHR36169">
    <property type="entry name" value="ETHANOLAMINE UTILIZATION PROTEIN EUTQ"/>
    <property type="match status" value="1"/>
</dbReference>
<organism evidence="4 7">
    <name type="scientific">Pichia kudriavzevii</name>
    <name type="common">Yeast</name>
    <name type="synonym">Issatchenkia orientalis</name>
    <dbReference type="NCBI Taxonomy" id="4909"/>
    <lineage>
        <taxon>Eukaryota</taxon>
        <taxon>Fungi</taxon>
        <taxon>Dikarya</taxon>
        <taxon>Ascomycota</taxon>
        <taxon>Saccharomycotina</taxon>
        <taxon>Pichiomycetes</taxon>
        <taxon>Pichiales</taxon>
        <taxon>Pichiaceae</taxon>
        <taxon>Pichia</taxon>
    </lineage>
</organism>
<feature type="region of interest" description="Disordered" evidence="1">
    <location>
        <begin position="1"/>
        <end position="20"/>
    </location>
</feature>
<dbReference type="PANTHER" id="PTHR36169:SF1">
    <property type="entry name" value="ACETATE KINASE EUTQ"/>
    <property type="match status" value="1"/>
</dbReference>
<dbReference type="Proteomes" id="UP000189274">
    <property type="component" value="Unassembled WGS sequence"/>
</dbReference>
<dbReference type="Pfam" id="PF05899">
    <property type="entry name" value="Cupin_3"/>
    <property type="match status" value="1"/>
</dbReference>
<dbReference type="Proteomes" id="UP000249293">
    <property type="component" value="Chromosome 3"/>
</dbReference>
<keyword evidence="10" id="KW-1185">Reference proteome</keyword>
<dbReference type="VEuPathDB" id="FungiDB:C5L36_0C06555"/>
<evidence type="ECO:0000313" key="9">
    <source>
        <dbReference type="Proteomes" id="UP000195871"/>
    </source>
</evidence>
<accession>A0A099P5V5</accession>
<dbReference type="EMBL" id="JQFK01000007">
    <property type="protein sequence ID" value="KGK39669.1"/>
    <property type="molecule type" value="Genomic_DNA"/>
</dbReference>
<proteinExistence type="predicted"/>
<dbReference type="InterPro" id="IPR010424">
    <property type="entry name" value="EutQ"/>
</dbReference>
<dbReference type="OrthoDB" id="4985585at2759"/>
<evidence type="ECO:0000313" key="6">
    <source>
        <dbReference type="EMBL" id="OUT24285.1"/>
    </source>
</evidence>
<reference evidence="7" key="1">
    <citation type="journal article" date="2014" name="Microb. Cell Fact.">
        <title>Exploiting Issatchenkia orientalis SD108 for succinic acid production.</title>
        <authorList>
            <person name="Xiao H."/>
            <person name="Shao Z."/>
            <person name="Jiang Y."/>
            <person name="Dole S."/>
            <person name="Zhao H."/>
        </authorList>
    </citation>
    <scope>NUCLEOTIDE SEQUENCE [LARGE SCALE GENOMIC DNA]</scope>
    <source>
        <strain evidence="7">SD108</strain>
    </source>
</reference>
<dbReference type="eggNOG" id="ENOG502S3HA">
    <property type="taxonomic scope" value="Eukaryota"/>
</dbReference>
<dbReference type="EMBL" id="MQVM01000005">
    <property type="protein sequence ID" value="ONH75856.1"/>
    <property type="molecule type" value="Genomic_DNA"/>
</dbReference>
<dbReference type="EMBL" id="CP028775">
    <property type="protein sequence ID" value="AWU76733.1"/>
    <property type="molecule type" value="Genomic_DNA"/>
</dbReference>
<dbReference type="AlphaFoldDB" id="A0A099P5V5"/>
<dbReference type="InterPro" id="IPR011051">
    <property type="entry name" value="RmlC_Cupin_sf"/>
</dbReference>
<evidence type="ECO:0000259" key="2">
    <source>
        <dbReference type="Pfam" id="PF05899"/>
    </source>
</evidence>
<feature type="compositionally biased region" description="Polar residues" evidence="1">
    <location>
        <begin position="11"/>
        <end position="20"/>
    </location>
</feature>
<gene>
    <name evidence="5" type="ORF">BOH78_1516</name>
    <name evidence="3" type="ORF">C5L36_0C06555</name>
    <name evidence="6" type="ORF">CAS74_000672</name>
    <name evidence="4" type="ORF">JL09_g1226</name>
</gene>
<evidence type="ECO:0000313" key="3">
    <source>
        <dbReference type="EMBL" id="AWU76733.1"/>
    </source>
</evidence>
<dbReference type="Gene3D" id="2.60.120.10">
    <property type="entry name" value="Jelly Rolls"/>
    <property type="match status" value="1"/>
</dbReference>
<dbReference type="InterPro" id="IPR008579">
    <property type="entry name" value="UGlyAH_Cupin_dom"/>
</dbReference>
<evidence type="ECO:0000313" key="4">
    <source>
        <dbReference type="EMBL" id="KGK39669.1"/>
    </source>
</evidence>
<reference evidence="6 9" key="5">
    <citation type="submission" date="2017-05" db="EMBL/GenBank/DDBJ databases">
        <title>The Genome Sequence of Candida krusei Ckrusei653.</title>
        <authorList>
            <person name="Cuomo C."/>
            <person name="Forche A."/>
            <person name="Young S."/>
            <person name="Abouelleil A."/>
            <person name="Cao P."/>
            <person name="Chapman S."/>
            <person name="Cusick C."/>
            <person name="Shea T."/>
            <person name="Nusbaum C."/>
            <person name="Birren B."/>
        </authorList>
    </citation>
    <scope>NUCLEOTIDE SEQUENCE [LARGE SCALE GENOMIC DNA]</scope>
    <source>
        <strain evidence="6 9">Ckrusei653</strain>
    </source>
</reference>
<evidence type="ECO:0000313" key="5">
    <source>
        <dbReference type="EMBL" id="ONH75856.1"/>
    </source>
</evidence>
<dbReference type="EMBL" id="NHMM01000001">
    <property type="protein sequence ID" value="OUT24285.1"/>
    <property type="molecule type" value="Genomic_DNA"/>
</dbReference>
<evidence type="ECO:0000313" key="7">
    <source>
        <dbReference type="Proteomes" id="UP000029867"/>
    </source>
</evidence>
<reference evidence="8" key="3">
    <citation type="journal article" date="2017" name="Genome Announc.">
        <title>Genome sequences of Cyberlindnera fabianii 65, Pichia kudriavzevii 129, and Saccharomyces cerevisiae 131 isolated from fermented masau fruits in Zimbabwe.</title>
        <authorList>
            <person name="van Rijswijck I.M.H."/>
            <person name="Derks M.F.L."/>
            <person name="Abee T."/>
            <person name="de Ridder D."/>
            <person name="Smid E.J."/>
        </authorList>
    </citation>
    <scope>NUCLEOTIDE SEQUENCE [LARGE SCALE GENOMIC DNA]</scope>
    <source>
        <strain evidence="8">129</strain>
    </source>
</reference>
<dbReference type="Proteomes" id="UP000029867">
    <property type="component" value="Unassembled WGS sequence"/>
</dbReference>
<dbReference type="SUPFAM" id="SSF51182">
    <property type="entry name" value="RmlC-like cupins"/>
    <property type="match status" value="1"/>
</dbReference>